<reference evidence="2 3" key="1">
    <citation type="journal article" date="2019" name="Nat. Ecol. Evol.">
        <title>Megaphylogeny resolves global patterns of mushroom evolution.</title>
        <authorList>
            <person name="Varga T."/>
            <person name="Krizsan K."/>
            <person name="Foldi C."/>
            <person name="Dima B."/>
            <person name="Sanchez-Garcia M."/>
            <person name="Sanchez-Ramirez S."/>
            <person name="Szollosi G.J."/>
            <person name="Szarkandi J.G."/>
            <person name="Papp V."/>
            <person name="Albert L."/>
            <person name="Andreopoulos W."/>
            <person name="Angelini C."/>
            <person name="Antonin V."/>
            <person name="Barry K.W."/>
            <person name="Bougher N.L."/>
            <person name="Buchanan P."/>
            <person name="Buyck B."/>
            <person name="Bense V."/>
            <person name="Catcheside P."/>
            <person name="Chovatia M."/>
            <person name="Cooper J."/>
            <person name="Damon W."/>
            <person name="Desjardin D."/>
            <person name="Finy P."/>
            <person name="Geml J."/>
            <person name="Haridas S."/>
            <person name="Hughes K."/>
            <person name="Justo A."/>
            <person name="Karasinski D."/>
            <person name="Kautmanova I."/>
            <person name="Kiss B."/>
            <person name="Kocsube S."/>
            <person name="Kotiranta H."/>
            <person name="LaButti K.M."/>
            <person name="Lechner B.E."/>
            <person name="Liimatainen K."/>
            <person name="Lipzen A."/>
            <person name="Lukacs Z."/>
            <person name="Mihaltcheva S."/>
            <person name="Morgado L.N."/>
            <person name="Niskanen T."/>
            <person name="Noordeloos M.E."/>
            <person name="Ohm R.A."/>
            <person name="Ortiz-Santana B."/>
            <person name="Ovrebo C."/>
            <person name="Racz N."/>
            <person name="Riley R."/>
            <person name="Savchenko A."/>
            <person name="Shiryaev A."/>
            <person name="Soop K."/>
            <person name="Spirin V."/>
            <person name="Szebenyi C."/>
            <person name="Tomsovsky M."/>
            <person name="Tulloss R.E."/>
            <person name="Uehling J."/>
            <person name="Grigoriev I.V."/>
            <person name="Vagvolgyi C."/>
            <person name="Papp T."/>
            <person name="Martin F.M."/>
            <person name="Miettinen O."/>
            <person name="Hibbett D.S."/>
            <person name="Nagy L.G."/>
        </authorList>
    </citation>
    <scope>NUCLEOTIDE SEQUENCE [LARGE SCALE GENOMIC DNA]</scope>
    <source>
        <strain evidence="2 3">OMC1185</strain>
    </source>
</reference>
<sequence length="310" mass="34566">MSGASGMVKSGQHWESEVDGISHPSFGTLNSTGSFDADTTSFKTQGTEPTSWNGNRAKHDLGVETRHDYMDQRMQRAESTSLSREKHRGQSRETKGRYCQVRGVQAGPSWIEMEEAPSRQSTTPGYALRERWHGIRAALREERYGICRATYMRGAVLELRPGQTVRAADKNKGNLGETAVNSKTVAFIYLANRVIYVDKPSGPCSAVQARFGCTAYRRDKVLASAQCHACPHVDFRLYAARATQDFQQIHRNALVDPRRLGEWSQTRPCAMGCMTGNGGSDVIYIGFQGSEVPLYCNCDSCMYIRVRIKM</sequence>
<protein>
    <submittedName>
        <fullName evidence="2">Uncharacterized protein</fullName>
    </submittedName>
</protein>
<gene>
    <name evidence="2" type="ORF">OE88DRAFT_1644092</name>
</gene>
<dbReference type="AlphaFoldDB" id="A0A5C3N6D3"/>
<feature type="region of interest" description="Disordered" evidence="1">
    <location>
        <begin position="74"/>
        <end position="95"/>
    </location>
</feature>
<organism evidence="2 3">
    <name type="scientific">Heliocybe sulcata</name>
    <dbReference type="NCBI Taxonomy" id="5364"/>
    <lineage>
        <taxon>Eukaryota</taxon>
        <taxon>Fungi</taxon>
        <taxon>Dikarya</taxon>
        <taxon>Basidiomycota</taxon>
        <taxon>Agaricomycotina</taxon>
        <taxon>Agaricomycetes</taxon>
        <taxon>Gloeophyllales</taxon>
        <taxon>Gloeophyllaceae</taxon>
        <taxon>Heliocybe</taxon>
    </lineage>
</organism>
<evidence type="ECO:0000313" key="3">
    <source>
        <dbReference type="Proteomes" id="UP000305948"/>
    </source>
</evidence>
<name>A0A5C3N6D3_9AGAM</name>
<dbReference type="Proteomes" id="UP000305948">
    <property type="component" value="Unassembled WGS sequence"/>
</dbReference>
<proteinExistence type="predicted"/>
<dbReference type="EMBL" id="ML213509">
    <property type="protein sequence ID" value="TFK52397.1"/>
    <property type="molecule type" value="Genomic_DNA"/>
</dbReference>
<feature type="region of interest" description="Disordered" evidence="1">
    <location>
        <begin position="1"/>
        <end position="58"/>
    </location>
</feature>
<evidence type="ECO:0000313" key="2">
    <source>
        <dbReference type="EMBL" id="TFK52397.1"/>
    </source>
</evidence>
<keyword evidence="3" id="KW-1185">Reference proteome</keyword>
<accession>A0A5C3N6D3</accession>
<feature type="compositionally biased region" description="Polar residues" evidence="1">
    <location>
        <begin position="25"/>
        <end position="54"/>
    </location>
</feature>
<evidence type="ECO:0000256" key="1">
    <source>
        <dbReference type="SAM" id="MobiDB-lite"/>
    </source>
</evidence>